<evidence type="ECO:0000313" key="1">
    <source>
        <dbReference type="EMBL" id="KEP45083.1"/>
    </source>
</evidence>
<reference evidence="1 2" key="1">
    <citation type="submission" date="2013-12" db="EMBL/GenBank/DDBJ databases">
        <authorList>
            <person name="Cubeta M."/>
            <person name="Pakala S."/>
            <person name="Fedorova N."/>
            <person name="Thomas E."/>
            <person name="Dean R."/>
            <person name="Jabaji S."/>
            <person name="Neate S."/>
            <person name="Toda T."/>
            <person name="Tavantzis S."/>
            <person name="Vilgalys R."/>
            <person name="Bharathan N."/>
            <person name="Pakala S."/>
            <person name="Losada L.S."/>
            <person name="Zafar N."/>
            <person name="Nierman W."/>
        </authorList>
    </citation>
    <scope>NUCLEOTIDE SEQUENCE [LARGE SCALE GENOMIC DNA]</scope>
    <source>
        <strain evidence="1 2">123E</strain>
    </source>
</reference>
<keyword evidence="2" id="KW-1185">Reference proteome</keyword>
<accession>A0A074RK24</accession>
<gene>
    <name evidence="1" type="ORF">V565_320990</name>
</gene>
<organism evidence="1 2">
    <name type="scientific">Rhizoctonia solani 123E</name>
    <dbReference type="NCBI Taxonomy" id="1423351"/>
    <lineage>
        <taxon>Eukaryota</taxon>
        <taxon>Fungi</taxon>
        <taxon>Dikarya</taxon>
        <taxon>Basidiomycota</taxon>
        <taxon>Agaricomycotina</taxon>
        <taxon>Agaricomycetes</taxon>
        <taxon>Cantharellales</taxon>
        <taxon>Ceratobasidiaceae</taxon>
        <taxon>Rhizoctonia</taxon>
    </lineage>
</organism>
<sequence>MFALTCHHVVLKVDATHNKDYSFEKDSGPCKNVQLLGTHTFDKLVKSIDNSIKSHQDTIEDCESWIMQYEMLLEGNSGHNVAVTTKRLKRAWVQLEDATEAIEDLQKFHAIVNTDWGHPEQCIIGHIHCSLPLLFGVQPDGFTQDWAVIDLDKAKFCEFKGNFIDLGTEKDCGLITSKMYPCTDGSPLFKYPKGRLLPVCGMISEQLMHEPNMHNKNREHCLLVIKNSNRTGVIIGCATGIESFVHNEGTNQCSKEWAVFNYDCNSLAFFHNSDSGSMVIDRLGLMGSILHRGAGKTESSNVSYIIPMCKLWPWFKAVFTKAQFYHQDTAY</sequence>
<evidence type="ECO:0000313" key="2">
    <source>
        <dbReference type="Proteomes" id="UP000027456"/>
    </source>
</evidence>
<comment type="caution">
    <text evidence="1">The sequence shown here is derived from an EMBL/GenBank/DDBJ whole genome shotgun (WGS) entry which is preliminary data.</text>
</comment>
<dbReference type="EMBL" id="AZST01002279">
    <property type="protein sequence ID" value="KEP45083.1"/>
    <property type="molecule type" value="Genomic_DNA"/>
</dbReference>
<dbReference type="HOGENOM" id="CLU_024804_1_0_1"/>
<protein>
    <submittedName>
        <fullName evidence="1">Uncharacterized protein</fullName>
    </submittedName>
</protein>
<dbReference type="AlphaFoldDB" id="A0A074RK24"/>
<dbReference type="Proteomes" id="UP000027456">
    <property type="component" value="Unassembled WGS sequence"/>
</dbReference>
<proteinExistence type="predicted"/>
<dbReference type="OrthoDB" id="5424209at2759"/>
<name>A0A074RK24_9AGAM</name>